<accession>A0A8H3J1R5</accession>
<feature type="region of interest" description="Disordered" evidence="6">
    <location>
        <begin position="160"/>
        <end position="185"/>
    </location>
</feature>
<evidence type="ECO:0000256" key="6">
    <source>
        <dbReference type="SAM" id="MobiDB-lite"/>
    </source>
</evidence>
<dbReference type="OrthoDB" id="1703565at2759"/>
<comment type="caution">
    <text evidence="7">The sequence shown here is derived from an EMBL/GenBank/DDBJ whole genome shotgun (WGS) entry which is preliminary data.</text>
</comment>
<dbReference type="Proteomes" id="UP000664203">
    <property type="component" value="Unassembled WGS sequence"/>
</dbReference>
<keyword evidence="2" id="KW-0479">Metal-binding</keyword>
<evidence type="ECO:0000256" key="4">
    <source>
        <dbReference type="ARBA" id="ARBA00023002"/>
    </source>
</evidence>
<keyword evidence="4" id="KW-0560">Oxidoreductase</keyword>
<dbReference type="GO" id="GO:0051287">
    <property type="term" value="F:NAD binding"/>
    <property type="evidence" value="ECO:0007669"/>
    <property type="project" value="InterPro"/>
</dbReference>
<evidence type="ECO:0000313" key="7">
    <source>
        <dbReference type="EMBL" id="CAF9939086.1"/>
    </source>
</evidence>
<comment type="similarity">
    <text evidence="5">Belongs to the histidinol dehydrogenase family.</text>
</comment>
<dbReference type="Gene3D" id="3.40.50.1980">
    <property type="entry name" value="Nitrogenase molybdenum iron protein domain"/>
    <property type="match status" value="1"/>
</dbReference>
<sequence length="192" mass="20899">MYYTGADEIWILGGIQAVAAMAGGTDTMPADEHADSFTVAIESLSYAEHGPDTAAVLITTSEKIGIDSIKIVDKLLEILPAATLAGMSWKTLGETIVVPTLDEVFKLADDYASEHVQILTQHPREALEKLQNCNALFLGEKTCDRHNYLRDDFEGIKQGSQHSSRLEYGSSDGSGMNTPDLHPRDNLCNVCQ</sequence>
<dbReference type="AlphaFoldDB" id="A0A8H3J1R5"/>
<name>A0A8H3J1R5_9LECA</name>
<dbReference type="InterPro" id="IPR016161">
    <property type="entry name" value="Ald_DH/histidinol_DH"/>
</dbReference>
<proteinExistence type="inferred from homology"/>
<comment type="cofactor">
    <cofactor evidence="1">
        <name>Zn(2+)</name>
        <dbReference type="ChEBI" id="CHEBI:29105"/>
    </cofactor>
</comment>
<reference evidence="7" key="1">
    <citation type="submission" date="2021-03" db="EMBL/GenBank/DDBJ databases">
        <authorList>
            <person name="Tagirdzhanova G."/>
        </authorList>
    </citation>
    <scope>NUCLEOTIDE SEQUENCE</scope>
</reference>
<gene>
    <name evidence="7" type="ORF">ALECFALPRED_007978</name>
</gene>
<evidence type="ECO:0000256" key="3">
    <source>
        <dbReference type="ARBA" id="ARBA00022833"/>
    </source>
</evidence>
<organism evidence="7 8">
    <name type="scientific">Alectoria fallacina</name>
    <dbReference type="NCBI Taxonomy" id="1903189"/>
    <lineage>
        <taxon>Eukaryota</taxon>
        <taxon>Fungi</taxon>
        <taxon>Dikarya</taxon>
        <taxon>Ascomycota</taxon>
        <taxon>Pezizomycotina</taxon>
        <taxon>Lecanoromycetes</taxon>
        <taxon>OSLEUM clade</taxon>
        <taxon>Lecanoromycetidae</taxon>
        <taxon>Lecanorales</taxon>
        <taxon>Lecanorineae</taxon>
        <taxon>Parmeliaceae</taxon>
        <taxon>Alectoria</taxon>
    </lineage>
</organism>
<dbReference type="SUPFAM" id="SSF53720">
    <property type="entry name" value="ALDH-like"/>
    <property type="match status" value="1"/>
</dbReference>
<dbReference type="InterPro" id="IPR012131">
    <property type="entry name" value="Hstdl_DH"/>
</dbReference>
<keyword evidence="3" id="KW-0862">Zinc</keyword>
<keyword evidence="8" id="KW-1185">Reference proteome</keyword>
<evidence type="ECO:0000256" key="2">
    <source>
        <dbReference type="ARBA" id="ARBA00022723"/>
    </source>
</evidence>
<dbReference type="GO" id="GO:0004399">
    <property type="term" value="F:histidinol dehydrogenase activity"/>
    <property type="evidence" value="ECO:0007669"/>
    <property type="project" value="TreeGrafter"/>
</dbReference>
<dbReference type="GO" id="GO:0000105">
    <property type="term" value="P:L-histidine biosynthetic process"/>
    <property type="evidence" value="ECO:0007669"/>
    <property type="project" value="TreeGrafter"/>
</dbReference>
<dbReference type="PRINTS" id="PR00083">
    <property type="entry name" value="HOLDHDRGNASE"/>
</dbReference>
<dbReference type="EMBL" id="CAJPDR010000536">
    <property type="protein sequence ID" value="CAF9939086.1"/>
    <property type="molecule type" value="Genomic_DNA"/>
</dbReference>
<evidence type="ECO:0000256" key="5">
    <source>
        <dbReference type="RuleBase" id="RU004175"/>
    </source>
</evidence>
<dbReference type="PANTHER" id="PTHR21256">
    <property type="entry name" value="HISTIDINOL DEHYDROGENASE HDH"/>
    <property type="match status" value="1"/>
</dbReference>
<protein>
    <submittedName>
        <fullName evidence="7">Uncharacterized protein</fullName>
    </submittedName>
</protein>
<dbReference type="GO" id="GO:0005829">
    <property type="term" value="C:cytosol"/>
    <property type="evidence" value="ECO:0007669"/>
    <property type="project" value="TreeGrafter"/>
</dbReference>
<dbReference type="GO" id="GO:0046872">
    <property type="term" value="F:metal ion binding"/>
    <property type="evidence" value="ECO:0007669"/>
    <property type="project" value="UniProtKB-KW"/>
</dbReference>
<evidence type="ECO:0000256" key="1">
    <source>
        <dbReference type="ARBA" id="ARBA00001947"/>
    </source>
</evidence>
<dbReference type="Pfam" id="PF00815">
    <property type="entry name" value="Histidinol_dh"/>
    <property type="match status" value="1"/>
</dbReference>
<evidence type="ECO:0000313" key="8">
    <source>
        <dbReference type="Proteomes" id="UP000664203"/>
    </source>
</evidence>
<dbReference type="PANTHER" id="PTHR21256:SF14">
    <property type="entry name" value="HISTIDINOL DEHYDROGENASE"/>
    <property type="match status" value="1"/>
</dbReference>